<dbReference type="EMBL" id="UINC01000928">
    <property type="protein sequence ID" value="SUZ63994.1"/>
    <property type="molecule type" value="Genomic_DNA"/>
</dbReference>
<keyword evidence="3" id="KW-0378">Hydrolase</keyword>
<keyword evidence="2" id="KW-0547">Nucleotide-binding</keyword>
<reference evidence="6" key="1">
    <citation type="submission" date="2018-05" db="EMBL/GenBank/DDBJ databases">
        <authorList>
            <person name="Lanie J.A."/>
            <person name="Ng W.-L."/>
            <person name="Kazmierczak K.M."/>
            <person name="Andrzejewski T.M."/>
            <person name="Davidsen T.M."/>
            <person name="Wayne K.J."/>
            <person name="Tettelin H."/>
            <person name="Glass J.I."/>
            <person name="Rusch D."/>
            <person name="Podicherti R."/>
            <person name="Tsui H.-C.T."/>
            <person name="Winkler M.E."/>
        </authorList>
    </citation>
    <scope>NUCLEOTIDE SEQUENCE</scope>
</reference>
<keyword evidence="5" id="KW-0143">Chaperone</keyword>
<evidence type="ECO:0000313" key="6">
    <source>
        <dbReference type="EMBL" id="SUZ63994.1"/>
    </source>
</evidence>
<proteinExistence type="inferred from homology"/>
<dbReference type="InterPro" id="IPR052040">
    <property type="entry name" value="GTPase/Isobutyryl-CoA_mutase"/>
</dbReference>
<dbReference type="InterPro" id="IPR027417">
    <property type="entry name" value="P-loop_NTPase"/>
</dbReference>
<keyword evidence="4" id="KW-0342">GTP-binding</keyword>
<name>A0A381PBJ6_9ZZZZ</name>
<evidence type="ECO:0000256" key="2">
    <source>
        <dbReference type="ARBA" id="ARBA00022741"/>
    </source>
</evidence>
<evidence type="ECO:0000256" key="4">
    <source>
        <dbReference type="ARBA" id="ARBA00023134"/>
    </source>
</evidence>
<dbReference type="CDD" id="cd03114">
    <property type="entry name" value="MMAA-like"/>
    <property type="match status" value="1"/>
</dbReference>
<evidence type="ECO:0008006" key="7">
    <source>
        <dbReference type="Google" id="ProtNLM"/>
    </source>
</evidence>
<protein>
    <recommendedName>
        <fullName evidence="7">AAA+ ATPase domain-containing protein</fullName>
    </recommendedName>
</protein>
<dbReference type="GO" id="GO:0005525">
    <property type="term" value="F:GTP binding"/>
    <property type="evidence" value="ECO:0007669"/>
    <property type="project" value="UniProtKB-KW"/>
</dbReference>
<dbReference type="AlphaFoldDB" id="A0A381PBJ6"/>
<dbReference type="Pfam" id="PF03308">
    <property type="entry name" value="MeaB"/>
    <property type="match status" value="1"/>
</dbReference>
<evidence type="ECO:0000256" key="3">
    <source>
        <dbReference type="ARBA" id="ARBA00022801"/>
    </source>
</evidence>
<dbReference type="InterPro" id="IPR005129">
    <property type="entry name" value="GTPase_ArgK"/>
</dbReference>
<dbReference type="PANTHER" id="PTHR43087">
    <property type="entry name" value="LYSINE/ARGININE/ORNITHINE TRANSPORT SYSTEM KINASE"/>
    <property type="match status" value="1"/>
</dbReference>
<organism evidence="6">
    <name type="scientific">marine metagenome</name>
    <dbReference type="NCBI Taxonomy" id="408172"/>
    <lineage>
        <taxon>unclassified sequences</taxon>
        <taxon>metagenomes</taxon>
        <taxon>ecological metagenomes</taxon>
    </lineage>
</organism>
<gene>
    <name evidence="6" type="ORF">METZ01_LOCUS16848</name>
</gene>
<accession>A0A381PBJ6</accession>
<sequence length="319" mass="34506">MNRLSTDPVALFEAARDGHRLALARLLSMIERGGQEARTLGAHTFSQAGAAHTVGMTGAPGSGKSTLSAALATVVRSLDQRMAILAVDPSSPFTGGAILGDRVRMQDHVTDEAIYIRSMATRGHLGGLSLATPQAIRVLDALGWPWILVETVGVGQIEVDIAGATDTTVVVVNPGWGDAIQANKAGLMEIADIFVINKSDRKGADDTRRDLQQMLELSSLGEWEPPIVMTVGTDGEGAERLWATIEEHRTYLQRTGELVSRRRNRIKVEVSEILKRSLEAQVQSVLKSPRQAELQEKLDNGEIDPYVAVDRLLRTDGSD</sequence>
<dbReference type="Gene3D" id="3.40.50.300">
    <property type="entry name" value="P-loop containing nucleotide triphosphate hydrolases"/>
    <property type="match status" value="1"/>
</dbReference>
<dbReference type="GO" id="GO:0003924">
    <property type="term" value="F:GTPase activity"/>
    <property type="evidence" value="ECO:0007669"/>
    <property type="project" value="InterPro"/>
</dbReference>
<comment type="similarity">
    <text evidence="1">Belongs to the SIMIBI class G3E GTPase family. ArgK/MeaB subfamily.</text>
</comment>
<dbReference type="PANTHER" id="PTHR43087:SF1">
    <property type="entry name" value="LAO_AO TRANSPORT SYSTEM ATPASE"/>
    <property type="match status" value="1"/>
</dbReference>
<evidence type="ECO:0000256" key="1">
    <source>
        <dbReference type="ARBA" id="ARBA00009625"/>
    </source>
</evidence>
<evidence type="ECO:0000256" key="5">
    <source>
        <dbReference type="ARBA" id="ARBA00023186"/>
    </source>
</evidence>
<dbReference type="SUPFAM" id="SSF52540">
    <property type="entry name" value="P-loop containing nucleoside triphosphate hydrolases"/>
    <property type="match status" value="1"/>
</dbReference>
<dbReference type="NCBIfam" id="TIGR00750">
    <property type="entry name" value="lao"/>
    <property type="match status" value="1"/>
</dbReference>